<feature type="domain" description="DNA polymerase III beta sliding clamp N-terminal" evidence="9">
    <location>
        <begin position="1"/>
        <end position="116"/>
    </location>
</feature>
<evidence type="ECO:0000259" key="9">
    <source>
        <dbReference type="Pfam" id="PF00712"/>
    </source>
</evidence>
<sequence>MKATIETKALKEAITKLNYIPHNKSLPILSTTRIDFANGKATLHSTDLEQWIQAKVDAKSDQQCSILLPRKLTLQFLIGDNGTTNISADTTKKEVALEREGLGLLNIITHAASDFPPSLKDENLEWNTIDAKWLCKMFSIALPACATEVSRPVLTGFACKDGAMASADGFRLVKIKSDKLCFGLKNAKAIIPRQTVETAKRLFSKSKTIDIAFTNITDNLACRVYMKADGTTLISELIQGIYPDYDKLIPDKYSCKAVISAPLLLQRLNMLDTKSLPSGIVKFDIRKTKLDEDVCVISASSEGEFNYAMSLPVKFEGDASKIAFNYLYVIDAIKPFSICNLEITSPSSLGKITGDIEGLTIVIMPMFVQWQDFNN</sequence>
<dbReference type="PANTHER" id="PTHR30478:SF0">
    <property type="entry name" value="BETA SLIDING CLAMP"/>
    <property type="match status" value="1"/>
</dbReference>
<reference evidence="11" key="1">
    <citation type="journal article" date="2015" name="Nature">
        <title>Complex archaea that bridge the gap between prokaryotes and eukaryotes.</title>
        <authorList>
            <person name="Spang A."/>
            <person name="Saw J.H."/>
            <person name="Jorgensen S.L."/>
            <person name="Zaremba-Niedzwiedzka K."/>
            <person name="Martijn J."/>
            <person name="Lind A.E."/>
            <person name="van Eijk R."/>
            <person name="Schleper C."/>
            <person name="Guy L."/>
            <person name="Ettema T.J."/>
        </authorList>
    </citation>
    <scope>NUCLEOTIDE SEQUENCE</scope>
</reference>
<keyword evidence="8" id="KW-0238">DNA-binding</keyword>
<gene>
    <name evidence="11" type="ORF">LCGC14_0543880</name>
</gene>
<evidence type="ECO:0000256" key="2">
    <source>
        <dbReference type="ARBA" id="ARBA00010752"/>
    </source>
</evidence>
<keyword evidence="4" id="KW-0808">Transferase</keyword>
<dbReference type="PANTHER" id="PTHR30478">
    <property type="entry name" value="DNA POLYMERASE III SUBUNIT BETA"/>
    <property type="match status" value="1"/>
</dbReference>
<evidence type="ECO:0000256" key="8">
    <source>
        <dbReference type="ARBA" id="ARBA00023125"/>
    </source>
</evidence>
<accession>A0A0F9RWW1</accession>
<dbReference type="InterPro" id="IPR001001">
    <property type="entry name" value="DNA_polIII_beta"/>
</dbReference>
<comment type="caution">
    <text evidence="11">The sequence shown here is derived from an EMBL/GenBank/DDBJ whole genome shotgun (WGS) entry which is preliminary data.</text>
</comment>
<keyword evidence="5" id="KW-0548">Nucleotidyltransferase</keyword>
<organism evidence="11">
    <name type="scientific">marine sediment metagenome</name>
    <dbReference type="NCBI Taxonomy" id="412755"/>
    <lineage>
        <taxon>unclassified sequences</taxon>
        <taxon>metagenomes</taxon>
        <taxon>ecological metagenomes</taxon>
    </lineage>
</organism>
<evidence type="ECO:0000256" key="1">
    <source>
        <dbReference type="ARBA" id="ARBA00004496"/>
    </source>
</evidence>
<evidence type="ECO:0000256" key="6">
    <source>
        <dbReference type="ARBA" id="ARBA00022705"/>
    </source>
</evidence>
<evidence type="ECO:0008006" key="12">
    <source>
        <dbReference type="Google" id="ProtNLM"/>
    </source>
</evidence>
<dbReference type="Gene3D" id="3.70.10.10">
    <property type="match status" value="1"/>
</dbReference>
<dbReference type="Gene3D" id="3.10.150.10">
    <property type="entry name" value="DNA Polymerase III, subunit A, domain 2"/>
    <property type="match status" value="1"/>
</dbReference>
<dbReference type="CDD" id="cd00140">
    <property type="entry name" value="beta_clamp"/>
    <property type="match status" value="1"/>
</dbReference>
<evidence type="ECO:0000256" key="7">
    <source>
        <dbReference type="ARBA" id="ARBA00022932"/>
    </source>
</evidence>
<dbReference type="GO" id="GO:0006271">
    <property type="term" value="P:DNA strand elongation involved in DNA replication"/>
    <property type="evidence" value="ECO:0007669"/>
    <property type="project" value="TreeGrafter"/>
</dbReference>
<dbReference type="AlphaFoldDB" id="A0A0F9RWW1"/>
<dbReference type="SUPFAM" id="SSF55979">
    <property type="entry name" value="DNA clamp"/>
    <property type="match status" value="2"/>
</dbReference>
<protein>
    <recommendedName>
        <fullName evidence="12">DNA polymerase III beta sliding clamp central domain-containing protein</fullName>
    </recommendedName>
</protein>
<dbReference type="GO" id="GO:0003887">
    <property type="term" value="F:DNA-directed DNA polymerase activity"/>
    <property type="evidence" value="ECO:0007669"/>
    <property type="project" value="UniProtKB-KW"/>
</dbReference>
<keyword evidence="3" id="KW-0963">Cytoplasm</keyword>
<proteinExistence type="inferred from homology"/>
<evidence type="ECO:0000256" key="4">
    <source>
        <dbReference type="ARBA" id="ARBA00022679"/>
    </source>
</evidence>
<dbReference type="InterPro" id="IPR022637">
    <property type="entry name" value="DNA_polIII_beta_cen"/>
</dbReference>
<dbReference type="SMART" id="SM00480">
    <property type="entry name" value="POL3Bc"/>
    <property type="match status" value="1"/>
</dbReference>
<feature type="domain" description="DNA polymerase III beta sliding clamp central" evidence="10">
    <location>
        <begin position="144"/>
        <end position="244"/>
    </location>
</feature>
<name>A0A0F9RWW1_9ZZZZ</name>
<dbReference type="GO" id="GO:0008408">
    <property type="term" value="F:3'-5' exonuclease activity"/>
    <property type="evidence" value="ECO:0007669"/>
    <property type="project" value="InterPro"/>
</dbReference>
<evidence type="ECO:0000313" key="11">
    <source>
        <dbReference type="EMBL" id="KKN59289.1"/>
    </source>
</evidence>
<comment type="similarity">
    <text evidence="2">Belongs to the beta sliding clamp family.</text>
</comment>
<dbReference type="InterPro" id="IPR022634">
    <property type="entry name" value="DNA_polIII_beta_N"/>
</dbReference>
<keyword evidence="6" id="KW-0235">DNA replication</keyword>
<keyword evidence="7" id="KW-0239">DNA-directed DNA polymerase</keyword>
<dbReference type="Pfam" id="PF02767">
    <property type="entry name" value="DNA_pol3_beta_2"/>
    <property type="match status" value="1"/>
</dbReference>
<dbReference type="Pfam" id="PF00712">
    <property type="entry name" value="DNA_pol3_beta"/>
    <property type="match status" value="1"/>
</dbReference>
<dbReference type="EMBL" id="LAZR01000732">
    <property type="protein sequence ID" value="KKN59289.1"/>
    <property type="molecule type" value="Genomic_DNA"/>
</dbReference>
<dbReference type="GO" id="GO:0003677">
    <property type="term" value="F:DNA binding"/>
    <property type="evidence" value="ECO:0007669"/>
    <property type="project" value="UniProtKB-KW"/>
</dbReference>
<dbReference type="InterPro" id="IPR046938">
    <property type="entry name" value="DNA_clamp_sf"/>
</dbReference>
<evidence type="ECO:0000256" key="3">
    <source>
        <dbReference type="ARBA" id="ARBA00022490"/>
    </source>
</evidence>
<dbReference type="GO" id="GO:0005737">
    <property type="term" value="C:cytoplasm"/>
    <property type="evidence" value="ECO:0007669"/>
    <property type="project" value="UniProtKB-SubCell"/>
</dbReference>
<dbReference type="GO" id="GO:0009360">
    <property type="term" value="C:DNA polymerase III complex"/>
    <property type="evidence" value="ECO:0007669"/>
    <property type="project" value="InterPro"/>
</dbReference>
<evidence type="ECO:0000259" key="10">
    <source>
        <dbReference type="Pfam" id="PF02767"/>
    </source>
</evidence>
<comment type="subcellular location">
    <subcellularLocation>
        <location evidence="1">Cytoplasm</location>
    </subcellularLocation>
</comment>
<evidence type="ECO:0000256" key="5">
    <source>
        <dbReference type="ARBA" id="ARBA00022695"/>
    </source>
</evidence>